<comment type="caution">
    <text evidence="1">The sequence shown here is derived from an EMBL/GenBank/DDBJ whole genome shotgun (WGS) entry which is preliminary data.</text>
</comment>
<evidence type="ECO:0000313" key="1">
    <source>
        <dbReference type="EMBL" id="MBU5486429.1"/>
    </source>
</evidence>
<dbReference type="EMBL" id="JAHLQF010000006">
    <property type="protein sequence ID" value="MBU5486429.1"/>
    <property type="molecule type" value="Genomic_DNA"/>
</dbReference>
<proteinExistence type="predicted"/>
<protein>
    <submittedName>
        <fullName evidence="1">Uncharacterized protein</fullName>
    </submittedName>
</protein>
<sequence>MNDLEKLELINTMEFVDNDADGENCSSVTVEDNKTNRNILYQIGLSNNDIGELIDEEGYINIAHVAFKYSNWWNGDYFENKVENQLKEFYGAVSLSGRVSFFIKSEDIESAEDAVFEDIEGIELILKDGSKLEISEINWELINEASRGNVRQSNIDDFEIYEEK</sequence>
<reference evidence="1 2" key="1">
    <citation type="submission" date="2021-06" db="EMBL/GenBank/DDBJ databases">
        <authorList>
            <person name="Sun Q."/>
            <person name="Li D."/>
        </authorList>
    </citation>
    <scope>NUCLEOTIDE SEQUENCE [LARGE SCALE GENOMIC DNA]</scope>
    <source>
        <strain evidence="1 2">MSJ-11</strain>
    </source>
</reference>
<name>A0ABS6EPX4_9CLOT</name>
<gene>
    <name evidence="1" type="ORF">KQI86_19190</name>
</gene>
<evidence type="ECO:0000313" key="2">
    <source>
        <dbReference type="Proteomes" id="UP000726170"/>
    </source>
</evidence>
<organism evidence="1 2">
    <name type="scientific">Clostridium mobile</name>
    <dbReference type="NCBI Taxonomy" id="2841512"/>
    <lineage>
        <taxon>Bacteria</taxon>
        <taxon>Bacillati</taxon>
        <taxon>Bacillota</taxon>
        <taxon>Clostridia</taxon>
        <taxon>Eubacteriales</taxon>
        <taxon>Clostridiaceae</taxon>
        <taxon>Clostridium</taxon>
    </lineage>
</organism>
<dbReference type="Proteomes" id="UP000726170">
    <property type="component" value="Unassembled WGS sequence"/>
</dbReference>
<dbReference type="RefSeq" id="WP_216441032.1">
    <property type="nucleotide sequence ID" value="NZ_JAHLQF010000006.1"/>
</dbReference>
<accession>A0ABS6EPX4</accession>
<keyword evidence="2" id="KW-1185">Reference proteome</keyword>